<name>A0A2T3FJE0_9FIRM</name>
<dbReference type="EMBL" id="PYLP01000045">
    <property type="protein sequence ID" value="PST35406.1"/>
    <property type="molecule type" value="Genomic_DNA"/>
</dbReference>
<reference evidence="2" key="1">
    <citation type="submission" date="2018-03" db="EMBL/GenBank/DDBJ databases">
        <title>Lachnoclostridium SNUG30370 gen.nov., sp.nov., isolated from human faeces.</title>
        <authorList>
            <person name="Seo B."/>
            <person name="Jeon K."/>
            <person name="Ko G."/>
        </authorList>
    </citation>
    <scope>NUCLEOTIDE SEQUENCE [LARGE SCALE GENOMIC DNA]</scope>
    <source>
        <strain evidence="2">SNUG30370</strain>
    </source>
</reference>
<comment type="caution">
    <text evidence="1">The sequence shown here is derived from an EMBL/GenBank/DDBJ whole genome shotgun (WGS) entry which is preliminary data.</text>
</comment>
<accession>A0A2T3FJE0</accession>
<dbReference type="PANTHER" id="PTHR36455:SF1">
    <property type="entry name" value="BLR8292 PROTEIN"/>
    <property type="match status" value="1"/>
</dbReference>
<gene>
    <name evidence="1" type="ORF">C7U55_13320</name>
</gene>
<sequence>MIGDISKAEHIYIAVGYTDMRKQIDGLSAIVQQNFKLDPFSNSVFLFCGRNTRTMKALYWEGDGFVLLYKRLENGKFKWPRDESEALEITSQQFRWLLEGLSIVQPKTIQKSYPQVVL</sequence>
<protein>
    <recommendedName>
        <fullName evidence="3">Transposase</fullName>
    </recommendedName>
</protein>
<evidence type="ECO:0000313" key="2">
    <source>
        <dbReference type="Proteomes" id="UP000241201"/>
    </source>
</evidence>
<evidence type="ECO:0000313" key="1">
    <source>
        <dbReference type="EMBL" id="PST35406.1"/>
    </source>
</evidence>
<dbReference type="RefSeq" id="WP_106988958.1">
    <property type="nucleotide sequence ID" value="NZ_PYLP01000045.1"/>
</dbReference>
<organism evidence="1 2">
    <name type="scientific">Faecalibacillus faecis</name>
    <dbReference type="NCBI Taxonomy" id="1982628"/>
    <lineage>
        <taxon>Bacteria</taxon>
        <taxon>Bacillati</taxon>
        <taxon>Bacillota</taxon>
        <taxon>Erysipelotrichia</taxon>
        <taxon>Erysipelotrichales</taxon>
        <taxon>Coprobacillaceae</taxon>
        <taxon>Faecalibacillus</taxon>
    </lineage>
</organism>
<dbReference type="AlphaFoldDB" id="A0A2T3FJE0"/>
<keyword evidence="2" id="KW-1185">Reference proteome</keyword>
<dbReference type="InterPro" id="IPR008878">
    <property type="entry name" value="Transposase_IS66_Orf2"/>
</dbReference>
<dbReference type="NCBIfam" id="NF033819">
    <property type="entry name" value="IS66_TnpB"/>
    <property type="match status" value="1"/>
</dbReference>
<dbReference type="Pfam" id="PF05717">
    <property type="entry name" value="TnpB_IS66"/>
    <property type="match status" value="1"/>
</dbReference>
<dbReference type="PANTHER" id="PTHR36455">
    <property type="match status" value="1"/>
</dbReference>
<evidence type="ECO:0008006" key="3">
    <source>
        <dbReference type="Google" id="ProtNLM"/>
    </source>
</evidence>
<dbReference type="GeneID" id="77472055"/>
<dbReference type="Proteomes" id="UP000241201">
    <property type="component" value="Unassembled WGS sequence"/>
</dbReference>
<proteinExistence type="predicted"/>